<keyword evidence="2 4" id="KW-0479">Metal-binding</keyword>
<keyword evidence="7" id="KW-1185">Reference proteome</keyword>
<dbReference type="PROSITE" id="PS51007">
    <property type="entry name" value="CYTC"/>
    <property type="match status" value="1"/>
</dbReference>
<reference evidence="7" key="2">
    <citation type="journal article" date="2019" name="MicrobiologyOpen">
        <title>High-quality draft genome sequence of Gaiella occulta isolated from a 150 meter deep mineral water borehole and comparison with the genome sequences of other deep-branching lineages of the phylum Actinobacteria.</title>
        <authorList>
            <person name="Severino R."/>
            <person name="Froufe H.J.C."/>
            <person name="Barroso C."/>
            <person name="Albuquerque L."/>
            <person name="Lobo-da-Cunha A."/>
            <person name="da Costa M.S."/>
            <person name="Egas C."/>
        </authorList>
    </citation>
    <scope>NUCLEOTIDE SEQUENCE [LARGE SCALE GENOMIC DNA]</scope>
    <source>
        <strain evidence="7">F2-233</strain>
    </source>
</reference>
<dbReference type="InterPro" id="IPR036909">
    <property type="entry name" value="Cyt_c-like_dom_sf"/>
</dbReference>
<dbReference type="GO" id="GO:0046872">
    <property type="term" value="F:metal ion binding"/>
    <property type="evidence" value="ECO:0007669"/>
    <property type="project" value="UniProtKB-KW"/>
</dbReference>
<feature type="domain" description="Cytochrome c" evidence="5">
    <location>
        <begin position="44"/>
        <end position="136"/>
    </location>
</feature>
<evidence type="ECO:0000256" key="2">
    <source>
        <dbReference type="ARBA" id="ARBA00022723"/>
    </source>
</evidence>
<evidence type="ECO:0000256" key="4">
    <source>
        <dbReference type="PROSITE-ProRule" id="PRU00433"/>
    </source>
</evidence>
<reference evidence="6 7" key="1">
    <citation type="submission" date="2018-07" db="EMBL/GenBank/DDBJ databases">
        <title>High-quality-draft genome sequence of Gaiella occulta.</title>
        <authorList>
            <person name="Severino R."/>
            <person name="Froufe H.J.C."/>
            <person name="Rainey F.A."/>
            <person name="Barroso C."/>
            <person name="Albuquerque L."/>
            <person name="Lobo-Da-Cunha A."/>
            <person name="Da Costa M.S."/>
            <person name="Egas C."/>
        </authorList>
    </citation>
    <scope>NUCLEOTIDE SEQUENCE [LARGE SCALE GENOMIC DNA]</scope>
    <source>
        <strain evidence="6 7">F2-233</strain>
    </source>
</reference>
<dbReference type="Proteomes" id="UP000254134">
    <property type="component" value="Unassembled WGS sequence"/>
</dbReference>
<dbReference type="SUPFAM" id="SSF46626">
    <property type="entry name" value="Cytochrome c"/>
    <property type="match status" value="1"/>
</dbReference>
<dbReference type="InterPro" id="IPR009056">
    <property type="entry name" value="Cyt_c-like_dom"/>
</dbReference>
<evidence type="ECO:0000313" key="7">
    <source>
        <dbReference type="Proteomes" id="UP000254134"/>
    </source>
</evidence>
<dbReference type="RefSeq" id="WP_114794500.1">
    <property type="nucleotide sequence ID" value="NZ_QQZY01000001.1"/>
</dbReference>
<proteinExistence type="predicted"/>
<keyword evidence="1 4" id="KW-0349">Heme</keyword>
<sequence>MEGSVASHPRRARLIVAGVTLAAGALVLAGCGGSGSVGYSQGNGDRANGKQLFAQRCAGCHTLADAGSKGQIGPNLDDAFAQSRRDGLGQSTIQQVVRGQIAYPISTTSTGAPGMPRNLVEGQDAEDVASYVASVAGK</sequence>
<evidence type="ECO:0000259" key="5">
    <source>
        <dbReference type="PROSITE" id="PS51007"/>
    </source>
</evidence>
<dbReference type="GO" id="GO:0020037">
    <property type="term" value="F:heme binding"/>
    <property type="evidence" value="ECO:0007669"/>
    <property type="project" value="InterPro"/>
</dbReference>
<dbReference type="Pfam" id="PF00034">
    <property type="entry name" value="Cytochrom_C"/>
    <property type="match status" value="1"/>
</dbReference>
<keyword evidence="3 4" id="KW-0408">Iron</keyword>
<dbReference type="EMBL" id="QQZY01000001">
    <property type="protein sequence ID" value="RDI75587.1"/>
    <property type="molecule type" value="Genomic_DNA"/>
</dbReference>
<accession>A0A7M2YZR0</accession>
<evidence type="ECO:0000256" key="1">
    <source>
        <dbReference type="ARBA" id="ARBA00022617"/>
    </source>
</evidence>
<evidence type="ECO:0000256" key="3">
    <source>
        <dbReference type="ARBA" id="ARBA00023004"/>
    </source>
</evidence>
<comment type="caution">
    <text evidence="6">The sequence shown here is derived from an EMBL/GenBank/DDBJ whole genome shotgun (WGS) entry which is preliminary data.</text>
</comment>
<name>A0A7M2YZR0_9ACTN</name>
<dbReference type="AlphaFoldDB" id="A0A7M2YZR0"/>
<evidence type="ECO:0000313" key="6">
    <source>
        <dbReference type="EMBL" id="RDI75587.1"/>
    </source>
</evidence>
<dbReference type="OrthoDB" id="9811281at2"/>
<organism evidence="6 7">
    <name type="scientific">Gaiella occulta</name>
    <dbReference type="NCBI Taxonomy" id="1002870"/>
    <lineage>
        <taxon>Bacteria</taxon>
        <taxon>Bacillati</taxon>
        <taxon>Actinomycetota</taxon>
        <taxon>Thermoleophilia</taxon>
        <taxon>Gaiellales</taxon>
        <taxon>Gaiellaceae</taxon>
        <taxon>Gaiella</taxon>
    </lineage>
</organism>
<gene>
    <name evidence="6" type="ORF">Gocc_0006</name>
</gene>
<protein>
    <submittedName>
        <fullName evidence="6">Cytochrome c</fullName>
    </submittedName>
</protein>
<dbReference type="GO" id="GO:0009055">
    <property type="term" value="F:electron transfer activity"/>
    <property type="evidence" value="ECO:0007669"/>
    <property type="project" value="InterPro"/>
</dbReference>
<dbReference type="Gene3D" id="1.10.760.10">
    <property type="entry name" value="Cytochrome c-like domain"/>
    <property type="match status" value="1"/>
</dbReference>